<feature type="transmembrane region" description="Helical" evidence="2">
    <location>
        <begin position="433"/>
        <end position="462"/>
    </location>
</feature>
<keyword evidence="3" id="KW-0732">Signal</keyword>
<protein>
    <submittedName>
        <fullName evidence="4">Cytochrome b2 mitochondrial</fullName>
    </submittedName>
</protein>
<feature type="transmembrane region" description="Helical" evidence="2">
    <location>
        <begin position="175"/>
        <end position="192"/>
    </location>
</feature>
<feature type="transmembrane region" description="Helical" evidence="2">
    <location>
        <begin position="198"/>
        <end position="219"/>
    </location>
</feature>
<keyword evidence="2" id="KW-1133">Transmembrane helix</keyword>
<evidence type="ECO:0000256" key="1">
    <source>
        <dbReference type="SAM" id="MobiDB-lite"/>
    </source>
</evidence>
<dbReference type="OrthoDB" id="5392263at2759"/>
<name>A0A8H4L272_9HYPO</name>
<comment type="caution">
    <text evidence="4">The sequence shown here is derived from an EMBL/GenBank/DDBJ whole genome shotgun (WGS) entry which is preliminary data.</text>
</comment>
<feature type="chain" id="PRO_5034141888" evidence="3">
    <location>
        <begin position="23"/>
        <end position="544"/>
    </location>
</feature>
<reference evidence="4 5" key="1">
    <citation type="submission" date="2020-01" db="EMBL/GenBank/DDBJ databases">
        <title>Identification and distribution of gene clusters putatively required for synthesis of sphingolipid metabolism inhibitors in phylogenetically diverse species of the filamentous fungus Fusarium.</title>
        <authorList>
            <person name="Kim H.-S."/>
            <person name="Busman M."/>
            <person name="Brown D.W."/>
            <person name="Divon H."/>
            <person name="Uhlig S."/>
            <person name="Proctor R.H."/>
        </authorList>
    </citation>
    <scope>NUCLEOTIDE SEQUENCE [LARGE SCALE GENOMIC DNA]</scope>
    <source>
        <strain evidence="4 5">NRRL 20459</strain>
    </source>
</reference>
<feature type="transmembrane region" description="Helical" evidence="2">
    <location>
        <begin position="340"/>
        <end position="362"/>
    </location>
</feature>
<organism evidence="4 5">
    <name type="scientific">Fusarium albosuccineum</name>
    <dbReference type="NCBI Taxonomy" id="1237068"/>
    <lineage>
        <taxon>Eukaryota</taxon>
        <taxon>Fungi</taxon>
        <taxon>Dikarya</taxon>
        <taxon>Ascomycota</taxon>
        <taxon>Pezizomycotina</taxon>
        <taxon>Sordariomycetes</taxon>
        <taxon>Hypocreomycetidae</taxon>
        <taxon>Hypocreales</taxon>
        <taxon>Nectriaceae</taxon>
        <taxon>Fusarium</taxon>
        <taxon>Fusarium decemcellulare species complex</taxon>
    </lineage>
</organism>
<gene>
    <name evidence="4" type="ORF">FALBO_12902</name>
</gene>
<evidence type="ECO:0000256" key="2">
    <source>
        <dbReference type="SAM" id="Phobius"/>
    </source>
</evidence>
<keyword evidence="5" id="KW-1185">Reference proteome</keyword>
<sequence length="544" mass="60031">MSTFITWSLWALLLSQFHYASAGNLTSLGDLFHGQLANLSSKAPGNNGPGRQNFGHCCRLAVNESLRIVNGSAEFVPGQTHLVGTVDDFLANPFPCDYEYKGGPGYPAQVYVTYSWCNSNCPGYSLTRPGRKGLNGWLKPLVLFIIPSAVFSLNVPRRRRINVPSRMFPDNLSSLWSLFTLIYKVPIAATIVTLDILIWNVIIMTFAGPMMLSGLYEAMLDRKIMYYLRQKMLTRSLNVQQRAHLLFVALFGCLDLDKAWDISVNLVQGLPMDNLRRRKSSTQPLTHTDTLGPFSPTSSNNRSYSDSRMRQMVQADYSVTHRSHIDRAKLKLQSALETQISFGSAAGAAVVFYCGNFAYALLELQSDYGRVYTTPSTGLGCRSLTLLVYACAECLLTLLWAAKVFELDVALGIQGDGPFEGSLGRITSICVKFVWLSAVAFNVFVSFFTGVVGTGFIISSFYTNCFCATPTSKEQILNAQIYWIPAAIGATCLLAATAYLGWWFSNLMRDSFKGCTANIDAFDPTDDYGDSGSESPGHRDHGDI</sequence>
<dbReference type="Proteomes" id="UP000554235">
    <property type="component" value="Unassembled WGS sequence"/>
</dbReference>
<feature type="transmembrane region" description="Helical" evidence="2">
    <location>
        <begin position="482"/>
        <end position="504"/>
    </location>
</feature>
<keyword evidence="2" id="KW-0472">Membrane</keyword>
<accession>A0A8H4L272</accession>
<evidence type="ECO:0000313" key="5">
    <source>
        <dbReference type="Proteomes" id="UP000554235"/>
    </source>
</evidence>
<dbReference type="EMBL" id="JAADYS010001967">
    <property type="protein sequence ID" value="KAF4460325.1"/>
    <property type="molecule type" value="Genomic_DNA"/>
</dbReference>
<feature type="transmembrane region" description="Helical" evidence="2">
    <location>
        <begin position="137"/>
        <end position="155"/>
    </location>
</feature>
<evidence type="ECO:0000313" key="4">
    <source>
        <dbReference type="EMBL" id="KAF4460325.1"/>
    </source>
</evidence>
<keyword evidence="2" id="KW-0812">Transmembrane</keyword>
<evidence type="ECO:0000256" key="3">
    <source>
        <dbReference type="SAM" id="SignalP"/>
    </source>
</evidence>
<proteinExistence type="predicted"/>
<feature type="signal peptide" evidence="3">
    <location>
        <begin position="1"/>
        <end position="22"/>
    </location>
</feature>
<feature type="region of interest" description="Disordered" evidence="1">
    <location>
        <begin position="281"/>
        <end position="305"/>
    </location>
</feature>
<dbReference type="AlphaFoldDB" id="A0A8H4L272"/>